<evidence type="ECO:0000313" key="3">
    <source>
        <dbReference type="EMBL" id="GIL69155.1"/>
    </source>
</evidence>
<dbReference type="PANTHER" id="PTHR31600:SF2">
    <property type="entry name" value="GAMETE ENRICHED GENE 10 PROTEIN-RELATED"/>
    <property type="match status" value="1"/>
</dbReference>
<dbReference type="Proteomes" id="UP000747110">
    <property type="component" value="Unassembled WGS sequence"/>
</dbReference>
<keyword evidence="2" id="KW-1133">Transmembrane helix</keyword>
<feature type="region of interest" description="Disordered" evidence="1">
    <location>
        <begin position="1"/>
        <end position="65"/>
    </location>
</feature>
<feature type="transmembrane region" description="Helical" evidence="2">
    <location>
        <begin position="262"/>
        <end position="283"/>
    </location>
</feature>
<keyword evidence="2" id="KW-0812">Transmembrane</keyword>
<keyword evidence="4" id="KW-1185">Reference proteome</keyword>
<evidence type="ECO:0000256" key="2">
    <source>
        <dbReference type="SAM" id="Phobius"/>
    </source>
</evidence>
<organism evidence="3 4">
    <name type="scientific">Volvox reticuliferus</name>
    <dbReference type="NCBI Taxonomy" id="1737510"/>
    <lineage>
        <taxon>Eukaryota</taxon>
        <taxon>Viridiplantae</taxon>
        <taxon>Chlorophyta</taxon>
        <taxon>core chlorophytes</taxon>
        <taxon>Chlorophyceae</taxon>
        <taxon>CS clade</taxon>
        <taxon>Chlamydomonadales</taxon>
        <taxon>Volvocaceae</taxon>
        <taxon>Volvox</taxon>
    </lineage>
</organism>
<dbReference type="AlphaFoldDB" id="A0A8J4C0U3"/>
<evidence type="ECO:0000313" key="4">
    <source>
        <dbReference type="Proteomes" id="UP000747110"/>
    </source>
</evidence>
<gene>
    <name evidence="3" type="ORF">Vretifemale_127</name>
</gene>
<evidence type="ECO:0000256" key="1">
    <source>
        <dbReference type="SAM" id="MobiDB-lite"/>
    </source>
</evidence>
<feature type="compositionally biased region" description="Basic residues" evidence="1">
    <location>
        <begin position="1"/>
        <end position="10"/>
    </location>
</feature>
<sequence length="457" mass="48129">MTAARDRHHASAAPSKCPSRRSLATPSVSVAPIVMANASRPCSRHADGGDGGAIRGGGGSDDDHTRTLLVRASTKLLASGLGTAPGTSFRRRTMDPPADPLANNTVMGWDDNDDQSPDSPRARRSAAEDADDSDGDVAQVVHPVEANGTIGGCGGADGNHTMAGAHTLGASEEATDAGGLRCGDGLAAPVEAGGGGGSSIGDDDEGSQQGHGGRGPLSDLTSATGVEITTDARRARLLKRVTKVLSGPTLQLSLSRLWRRTLLLLTGMLATHVICYVVLLVFVNSQYSHVRAIHRVALAADRCQVAALKVAVAEFCSRPGVDPVSICEVPLTTTLRDLRAALDDLETYHHSLYFGTTTESGGGKGQTPRKMEQGALYDTWTNPVVSYQLYIDVDDPRWLNLSAGVWQLGNRFLATGRELLYWGQRLVGNIRQDGKTWRDFSGDGSGDHMCGNLGEGR</sequence>
<proteinExistence type="predicted"/>
<protein>
    <submittedName>
        <fullName evidence="3">Uncharacterized protein</fullName>
    </submittedName>
</protein>
<feature type="compositionally biased region" description="Gly residues" evidence="1">
    <location>
        <begin position="49"/>
        <end position="59"/>
    </location>
</feature>
<dbReference type="EMBL" id="BNCP01000001">
    <property type="protein sequence ID" value="GIL69155.1"/>
    <property type="molecule type" value="Genomic_DNA"/>
</dbReference>
<dbReference type="InterPro" id="IPR052994">
    <property type="entry name" value="Tiny_macrocysts_regulators"/>
</dbReference>
<accession>A0A8J4C0U3</accession>
<dbReference type="PANTHER" id="PTHR31600">
    <property type="entry name" value="TINY MACROCYSTS PROTEIN B-RELATED"/>
    <property type="match status" value="1"/>
</dbReference>
<name>A0A8J4C0U3_9CHLO</name>
<comment type="caution">
    <text evidence="3">The sequence shown here is derived from an EMBL/GenBank/DDBJ whole genome shotgun (WGS) entry which is preliminary data.</text>
</comment>
<feature type="region of interest" description="Disordered" evidence="1">
    <location>
        <begin position="79"/>
        <end position="136"/>
    </location>
</feature>
<feature type="region of interest" description="Disordered" evidence="1">
    <location>
        <begin position="191"/>
        <end position="225"/>
    </location>
</feature>
<dbReference type="OrthoDB" id="547932at2759"/>
<reference evidence="3" key="1">
    <citation type="journal article" date="2021" name="Proc. Natl. Acad. Sci. U.S.A.">
        <title>Three genomes in the algal genus Volvox reveal the fate of a haploid sex-determining region after a transition to homothallism.</title>
        <authorList>
            <person name="Yamamoto K."/>
            <person name="Hamaji T."/>
            <person name="Kawai-Toyooka H."/>
            <person name="Matsuzaki R."/>
            <person name="Takahashi F."/>
            <person name="Nishimura Y."/>
            <person name="Kawachi M."/>
            <person name="Noguchi H."/>
            <person name="Minakuchi Y."/>
            <person name="Umen J.G."/>
            <person name="Toyoda A."/>
            <person name="Nozaki H."/>
        </authorList>
    </citation>
    <scope>NUCLEOTIDE SEQUENCE</scope>
    <source>
        <strain evidence="3">NIES-3786</strain>
    </source>
</reference>
<keyword evidence="2" id="KW-0472">Membrane</keyword>